<keyword evidence="2 8" id="KW-0489">Methyltransferase</keyword>
<dbReference type="InterPro" id="IPR002295">
    <property type="entry name" value="N4/N6-MTase_EcoPI_Mod-like"/>
</dbReference>
<dbReference type="RefSeq" id="WP_014295692.1">
    <property type="nucleotide sequence ID" value="NC_016751.1"/>
</dbReference>
<dbReference type="PROSITE" id="PS00092">
    <property type="entry name" value="N6_MTASE"/>
    <property type="match status" value="1"/>
</dbReference>
<evidence type="ECO:0000256" key="3">
    <source>
        <dbReference type="ARBA" id="ARBA00022679"/>
    </source>
</evidence>
<dbReference type="PRINTS" id="PR00506">
    <property type="entry name" value="D21N6MTFRASE"/>
</dbReference>
<accession>H2J3H6</accession>
<dbReference type="Pfam" id="PF18273">
    <property type="entry name" value="T3RM_EcoP15I_C"/>
    <property type="match status" value="1"/>
</dbReference>
<dbReference type="EMBL" id="CP003257">
    <property type="protein sequence ID" value="AEX84620.1"/>
    <property type="molecule type" value="Genomic_DNA"/>
</dbReference>
<dbReference type="SUPFAM" id="SSF53335">
    <property type="entry name" value="S-adenosyl-L-methionine-dependent methyltransferases"/>
    <property type="match status" value="1"/>
</dbReference>
<dbReference type="PIRSF" id="PIRSF015855">
    <property type="entry name" value="TypeIII_Mtase_mKpnI"/>
    <property type="match status" value="1"/>
</dbReference>
<dbReference type="OrthoDB" id="9800801at2"/>
<dbReference type="GO" id="GO:0003677">
    <property type="term" value="F:DNA binding"/>
    <property type="evidence" value="ECO:0007669"/>
    <property type="project" value="InterPro"/>
</dbReference>
<dbReference type="Proteomes" id="UP000007161">
    <property type="component" value="Chromosome"/>
</dbReference>
<evidence type="ECO:0000313" key="8">
    <source>
        <dbReference type="EMBL" id="AEX84620.1"/>
    </source>
</evidence>
<dbReference type="Pfam" id="PF01555">
    <property type="entry name" value="N6_N4_Mtase"/>
    <property type="match status" value="1"/>
</dbReference>
<dbReference type="Gene3D" id="3.40.50.150">
    <property type="entry name" value="Vaccinia Virus protein VP39"/>
    <property type="match status" value="1"/>
</dbReference>
<dbReference type="KEGG" id="mpz:Marpi_0164"/>
<name>H2J3H6_MARPK</name>
<keyword evidence="9" id="KW-1185">Reference proteome</keyword>
<dbReference type="STRING" id="443254.Marpi_0164"/>
<dbReference type="GO" id="GO:0008170">
    <property type="term" value="F:N-methyltransferase activity"/>
    <property type="evidence" value="ECO:0007669"/>
    <property type="project" value="InterPro"/>
</dbReference>
<organism evidence="8 9">
    <name type="scientific">Marinitoga piezophila (strain DSM 14283 / JCM 11233 / KA3)</name>
    <dbReference type="NCBI Taxonomy" id="443254"/>
    <lineage>
        <taxon>Bacteria</taxon>
        <taxon>Thermotogati</taxon>
        <taxon>Thermotogota</taxon>
        <taxon>Thermotogae</taxon>
        <taxon>Petrotogales</taxon>
        <taxon>Petrotogaceae</taxon>
        <taxon>Marinitoga</taxon>
    </lineage>
</organism>
<dbReference type="HOGENOM" id="CLU_020164_2_0_0"/>
<reference evidence="8 9" key="1">
    <citation type="journal article" date="2012" name="J. Bacteriol.">
        <title>Complete Genome Sequence of the Thermophilic, Piezophilic, Heterotrophic Bacterium Marinitoga piezophila KA3.</title>
        <authorList>
            <person name="Lucas S."/>
            <person name="Han J."/>
            <person name="Lapidus A."/>
            <person name="Cheng J.F."/>
            <person name="Goodwin L.A."/>
            <person name="Pitluck S."/>
            <person name="Peters L."/>
            <person name="Mikhailova N."/>
            <person name="Teshima H."/>
            <person name="Detter J.C."/>
            <person name="Han C."/>
            <person name="Tapia R."/>
            <person name="Land M."/>
            <person name="Hauser L."/>
            <person name="Kyrpides N.C."/>
            <person name="Ivanova N."/>
            <person name="Pagani I."/>
            <person name="Vannier P."/>
            <person name="Oger P."/>
            <person name="Bartlett D.H."/>
            <person name="Noll K.M."/>
            <person name="Woyke T."/>
            <person name="Jebbar M."/>
        </authorList>
    </citation>
    <scope>NUCLEOTIDE SEQUENCE [LARGE SCALE GENOMIC DNA]</scope>
    <source>
        <strain evidence="9">DSM 14283 / JCM 11233 / KA3</strain>
    </source>
</reference>
<dbReference type="REBASE" id="46316">
    <property type="entry name" value="M.MpiKA3ORF164P"/>
</dbReference>
<evidence type="ECO:0000256" key="4">
    <source>
        <dbReference type="ARBA" id="ARBA00022691"/>
    </source>
</evidence>
<keyword evidence="3" id="KW-0808">Transferase</keyword>
<protein>
    <submittedName>
        <fullName evidence="8">Adenine specific DNA methylase Mod</fullName>
    </submittedName>
</protein>
<keyword evidence="4" id="KW-0949">S-adenosyl-L-methionine</keyword>
<evidence type="ECO:0000259" key="7">
    <source>
        <dbReference type="Pfam" id="PF18273"/>
    </source>
</evidence>
<evidence type="ECO:0000256" key="2">
    <source>
        <dbReference type="ARBA" id="ARBA00022603"/>
    </source>
</evidence>
<dbReference type="InterPro" id="IPR002941">
    <property type="entry name" value="DNA_methylase_N4/N6"/>
</dbReference>
<proteinExistence type="inferred from homology"/>
<dbReference type="InterPro" id="IPR002052">
    <property type="entry name" value="DNA_methylase_N6_adenine_CS"/>
</dbReference>
<reference evidence="9" key="2">
    <citation type="submission" date="2012-01" db="EMBL/GenBank/DDBJ databases">
        <title>Complete sequence of chromosome of Marinitoga piezophila KA3.</title>
        <authorList>
            <person name="Lucas S."/>
            <person name="Han J."/>
            <person name="Lapidus A."/>
            <person name="Cheng J.-F."/>
            <person name="Goodwin L."/>
            <person name="Pitluck S."/>
            <person name="Peters L."/>
            <person name="Mikhailova N."/>
            <person name="Teshima H."/>
            <person name="Detter J.C."/>
            <person name="Han C."/>
            <person name="Tapia R."/>
            <person name="Land M."/>
            <person name="Hauser L."/>
            <person name="Kyrpides N."/>
            <person name="Ivanova N."/>
            <person name="Pagani I."/>
            <person name="Jebbar M."/>
            <person name="Vannier P."/>
            <person name="Oger P."/>
            <person name="Cario A."/>
            <person name="Bartlett D."/>
            <person name="Noll K.M."/>
            <person name="Woyke T."/>
        </authorList>
    </citation>
    <scope>NUCLEOTIDE SEQUENCE [LARGE SCALE GENOMIC DNA]</scope>
    <source>
        <strain evidence="9">DSM 14283 / JCM 11233 / KA3</strain>
    </source>
</reference>
<feature type="domain" description="Type III R-M EcoP15I C-terminal" evidence="7">
    <location>
        <begin position="607"/>
        <end position="703"/>
    </location>
</feature>
<feature type="domain" description="DNA methylase N-4/N-6" evidence="6">
    <location>
        <begin position="115"/>
        <end position="458"/>
    </location>
</feature>
<gene>
    <name evidence="8" type="ordered locus">Marpi_0164</name>
</gene>
<dbReference type="InterPro" id="IPR041405">
    <property type="entry name" value="T3RM_EcoP15I_C"/>
</dbReference>
<dbReference type="GO" id="GO:0032259">
    <property type="term" value="P:methylation"/>
    <property type="evidence" value="ECO:0007669"/>
    <property type="project" value="UniProtKB-KW"/>
</dbReference>
<evidence type="ECO:0000256" key="1">
    <source>
        <dbReference type="ARBA" id="ARBA00006594"/>
    </source>
</evidence>
<sequence>MINEENIFEQNLPDNIYILKKYFPQCFDKEGNFNLEKFKEEIKINEINLSKESYSLEWLGKSYARVLTHEPVRTFIKEDEEFNSKEENRKSQNLLIKGDNLEVLKHLLNAYREKIKMIYIDPPYNTGKDDFVYQDDRKFSKEELSKLAGISEEKAKRILDFVNSKSNSHSAWLTFMYPRLYIARQFLREDGVIFVSIDDNEVAQLKILMDEIFGEENFIALLSVENNPKGRKNSNFVSISNDYCLIYAKNKGESYFIENLPKLKTELKVDEFGRYYTHGKRVIVGESSNKEVSVNSDKHYTVYYNESEKKIVIKKEENINTIDVKLIQQGYKRYISTKNGKFIENTYTSSKFKELFETNSLIFKENSIYEKDFNTFIRIKSILKNTDEIDLKTETAGTYLNNLFGIPNGKDKKIFDNPKNPSFIKLLITLFEEKDFLILDFFSGSGTTGDAVMQLNAEDGGNRKYILVQLPEPIEEKKNKTAYDFVKNELKVDNPTIFDITKERLIRAAKKIKEDVENELKNKKEELEKIINKKKKNKKDEEKIIILNEEINKLEKKVNNIKNQDLGFKIFETIPNNEGKWESYKINAKEFNPKIKLFDENKLTNDDLKTLLTTWKLYDGIILTEDLKELDLDGYKSYYHHEKGILYLINKEFKTENLKKLLEEIDENPNFNPLKIIAFGYHFESKVLREIAENLKNYINKKESADNIEFIVRY</sequence>
<feature type="coiled-coil region" evidence="5">
    <location>
        <begin position="502"/>
        <end position="564"/>
    </location>
</feature>
<dbReference type="eggNOG" id="COG2189">
    <property type="taxonomic scope" value="Bacteria"/>
</dbReference>
<keyword evidence="5" id="KW-0175">Coiled coil</keyword>
<evidence type="ECO:0000256" key="5">
    <source>
        <dbReference type="SAM" id="Coils"/>
    </source>
</evidence>
<evidence type="ECO:0000313" key="9">
    <source>
        <dbReference type="Proteomes" id="UP000007161"/>
    </source>
</evidence>
<comment type="similarity">
    <text evidence="1">Belongs to the N(4)/N(6)-methyltransferase family.</text>
</comment>
<dbReference type="InterPro" id="IPR029063">
    <property type="entry name" value="SAM-dependent_MTases_sf"/>
</dbReference>
<dbReference type="AlphaFoldDB" id="H2J3H6"/>
<evidence type="ECO:0000259" key="6">
    <source>
        <dbReference type="Pfam" id="PF01555"/>
    </source>
</evidence>